<reference evidence="1" key="1">
    <citation type="journal article" date="2014" name="Front. Microbiol.">
        <title>High frequency of phylogenetically diverse reductive dehalogenase-homologous genes in deep subseafloor sedimentary metagenomes.</title>
        <authorList>
            <person name="Kawai M."/>
            <person name="Futagami T."/>
            <person name="Toyoda A."/>
            <person name="Takaki Y."/>
            <person name="Nishi S."/>
            <person name="Hori S."/>
            <person name="Arai W."/>
            <person name="Tsubouchi T."/>
            <person name="Morono Y."/>
            <person name="Uchiyama I."/>
            <person name="Ito T."/>
            <person name="Fujiyama A."/>
            <person name="Inagaki F."/>
            <person name="Takami H."/>
        </authorList>
    </citation>
    <scope>NUCLEOTIDE SEQUENCE</scope>
    <source>
        <strain evidence="1">Expedition CK06-06</strain>
    </source>
</reference>
<protein>
    <submittedName>
        <fullName evidence="1">Uncharacterized protein</fullName>
    </submittedName>
</protein>
<comment type="caution">
    <text evidence="1">The sequence shown here is derived from an EMBL/GenBank/DDBJ whole genome shotgun (WGS) entry which is preliminary data.</text>
</comment>
<dbReference type="AlphaFoldDB" id="X1QE16"/>
<name>X1QE16_9ZZZZ</name>
<accession>X1QE16</accession>
<evidence type="ECO:0000313" key="1">
    <source>
        <dbReference type="EMBL" id="GAI53056.1"/>
    </source>
</evidence>
<gene>
    <name evidence="1" type="ORF">S06H3_61494</name>
</gene>
<dbReference type="EMBL" id="BARV01040339">
    <property type="protein sequence ID" value="GAI53056.1"/>
    <property type="molecule type" value="Genomic_DNA"/>
</dbReference>
<feature type="non-terminal residue" evidence="1">
    <location>
        <position position="1"/>
    </location>
</feature>
<sequence length="57" mass="6195">DPKVVMPITVGNREGVVLKEKDSVNVGIAVSVDLTIGGRFPKSLKVPKDFYTPKFHA</sequence>
<organism evidence="1">
    <name type="scientific">marine sediment metagenome</name>
    <dbReference type="NCBI Taxonomy" id="412755"/>
    <lineage>
        <taxon>unclassified sequences</taxon>
        <taxon>metagenomes</taxon>
        <taxon>ecological metagenomes</taxon>
    </lineage>
</organism>
<proteinExistence type="predicted"/>